<dbReference type="Gene3D" id="2.140.10.10">
    <property type="entry name" value="Quinoprotein alcohol dehydrogenase-like superfamily"/>
    <property type="match status" value="2"/>
</dbReference>
<keyword evidence="5" id="KW-1133">Transmembrane helix</keyword>
<dbReference type="InterPro" id="IPR002372">
    <property type="entry name" value="PQQ_rpt_dom"/>
</dbReference>
<keyword evidence="3" id="KW-0560">Oxidoreductase</keyword>
<accession>A0ABT2LR49</accession>
<comment type="caution">
    <text evidence="7">The sequence shown here is derived from an EMBL/GenBank/DDBJ whole genome shotgun (WGS) entry which is preliminary data.</text>
</comment>
<evidence type="ECO:0000256" key="4">
    <source>
        <dbReference type="SAM" id="MobiDB-lite"/>
    </source>
</evidence>
<dbReference type="InterPro" id="IPR011047">
    <property type="entry name" value="Quinoprotein_ADH-like_sf"/>
</dbReference>
<reference evidence="7 8" key="1">
    <citation type="submission" date="2022-09" db="EMBL/GenBank/DDBJ databases">
        <title>Chelativorans salina sp. nov., a novel slightly halophilic bacterium isolated from a saline lake sediment enrichment.</title>
        <authorList>
            <person name="Gao L."/>
            <person name="Fang B.-Z."/>
            <person name="Li W.-J."/>
        </authorList>
    </citation>
    <scope>NUCLEOTIDE SEQUENCE [LARGE SCALE GENOMIC DNA]</scope>
    <source>
        <strain evidence="7 8">EGI FJ00035</strain>
    </source>
</reference>
<feature type="transmembrane region" description="Helical" evidence="5">
    <location>
        <begin position="55"/>
        <end position="71"/>
    </location>
</feature>
<dbReference type="EMBL" id="JAOCZP010000006">
    <property type="protein sequence ID" value="MCT7377021.1"/>
    <property type="molecule type" value="Genomic_DNA"/>
</dbReference>
<feature type="compositionally biased region" description="Polar residues" evidence="4">
    <location>
        <begin position="326"/>
        <end position="349"/>
    </location>
</feature>
<feature type="domain" description="Pyrrolo-quinoline quinone repeat" evidence="6">
    <location>
        <begin position="166"/>
        <end position="274"/>
    </location>
</feature>
<keyword evidence="5" id="KW-0472">Membrane</keyword>
<feature type="transmembrane region" description="Helical" evidence="5">
    <location>
        <begin position="31"/>
        <end position="48"/>
    </location>
</feature>
<feature type="transmembrane region" description="Helical" evidence="5">
    <location>
        <begin position="77"/>
        <end position="96"/>
    </location>
</feature>
<dbReference type="SUPFAM" id="SSF50998">
    <property type="entry name" value="Quinoprotein alcohol dehydrogenase-like"/>
    <property type="match status" value="1"/>
</dbReference>
<evidence type="ECO:0000313" key="8">
    <source>
        <dbReference type="Proteomes" id="UP001320831"/>
    </source>
</evidence>
<feature type="compositionally biased region" description="Acidic residues" evidence="4">
    <location>
        <begin position="294"/>
        <end position="310"/>
    </location>
</feature>
<dbReference type="PANTHER" id="PTHR32303">
    <property type="entry name" value="QUINOPROTEIN ALCOHOL DEHYDROGENASE (CYTOCHROME C)"/>
    <property type="match status" value="1"/>
</dbReference>
<name>A0ABT2LR49_9HYPH</name>
<evidence type="ECO:0000259" key="6">
    <source>
        <dbReference type="Pfam" id="PF01011"/>
    </source>
</evidence>
<organism evidence="7 8">
    <name type="scientific">Chelativorans salis</name>
    <dbReference type="NCBI Taxonomy" id="2978478"/>
    <lineage>
        <taxon>Bacteria</taxon>
        <taxon>Pseudomonadati</taxon>
        <taxon>Pseudomonadota</taxon>
        <taxon>Alphaproteobacteria</taxon>
        <taxon>Hyphomicrobiales</taxon>
        <taxon>Phyllobacteriaceae</taxon>
        <taxon>Chelativorans</taxon>
    </lineage>
</organism>
<evidence type="ECO:0000256" key="2">
    <source>
        <dbReference type="ARBA" id="ARBA00008156"/>
    </source>
</evidence>
<keyword evidence="8" id="KW-1185">Reference proteome</keyword>
<dbReference type="Pfam" id="PF01011">
    <property type="entry name" value="PQQ"/>
    <property type="match status" value="2"/>
</dbReference>
<dbReference type="InterPro" id="IPR018391">
    <property type="entry name" value="PQQ_b-propeller_rpt"/>
</dbReference>
<keyword evidence="5" id="KW-0812">Transmembrane</keyword>
<gene>
    <name evidence="7" type="ORF">N5A92_18540</name>
</gene>
<evidence type="ECO:0000256" key="3">
    <source>
        <dbReference type="ARBA" id="ARBA00023002"/>
    </source>
</evidence>
<protein>
    <submittedName>
        <fullName evidence="7">Membrane-bound PQQ-dependent dehydrogenase, glucose/quinate/shikimate family</fullName>
    </submittedName>
</protein>
<feature type="domain" description="Pyrrolo-quinoline quinone repeat" evidence="6">
    <location>
        <begin position="371"/>
        <end position="847"/>
    </location>
</feature>
<evidence type="ECO:0000313" key="7">
    <source>
        <dbReference type="EMBL" id="MCT7377021.1"/>
    </source>
</evidence>
<feature type="transmembrane region" description="Helical" evidence="5">
    <location>
        <begin position="117"/>
        <end position="136"/>
    </location>
</feature>
<dbReference type="Proteomes" id="UP001320831">
    <property type="component" value="Unassembled WGS sequence"/>
</dbReference>
<proteinExistence type="inferred from homology"/>
<dbReference type="SMART" id="SM00564">
    <property type="entry name" value="PQQ"/>
    <property type="match status" value="5"/>
</dbReference>
<comment type="similarity">
    <text evidence="2">Belongs to the bacterial PQQ dehydrogenase family.</text>
</comment>
<dbReference type="PANTHER" id="PTHR32303:SF4">
    <property type="entry name" value="QUINOPROTEIN GLUCOSE DEHYDROGENASE"/>
    <property type="match status" value="1"/>
</dbReference>
<evidence type="ECO:0000256" key="1">
    <source>
        <dbReference type="ARBA" id="ARBA00001931"/>
    </source>
</evidence>
<feature type="region of interest" description="Disordered" evidence="4">
    <location>
        <begin position="273"/>
        <end position="367"/>
    </location>
</feature>
<dbReference type="RefSeq" id="WP_260905355.1">
    <property type="nucleotide sequence ID" value="NZ_JAOCZP010000006.1"/>
</dbReference>
<feature type="compositionally biased region" description="Low complexity" evidence="4">
    <location>
        <begin position="273"/>
        <end position="293"/>
    </location>
</feature>
<dbReference type="InterPro" id="IPR017511">
    <property type="entry name" value="PQQ_mDH"/>
</dbReference>
<dbReference type="CDD" id="cd10280">
    <property type="entry name" value="PQQ_mGDH"/>
    <property type="match status" value="1"/>
</dbReference>
<comment type="cofactor">
    <cofactor evidence="1">
        <name>pyrroloquinoline quinone</name>
        <dbReference type="ChEBI" id="CHEBI:58442"/>
    </cofactor>
</comment>
<sequence>MYRIILSVVVLALGFVLTAGGVWLALVGGSWFYILLGILLIVSGALLLMRNAAGLALYGITLLVTLVWSIWEVGLDWWALSARGSLLMVLALLLFLPPVVRAMRPSGEAPARYGMNSMVLLISFLIAAAIGVYSMFLTPHDVAGAFSQERMAAEADAEGDVPPGEWAAYGRTSYGQRYSPLDQITPQNVSDLEVAWSYQTGEVRGENDPGETTYEVTPLMVNDTLYICTPFSTVIALDPVTGEEKWRFNPQLQQPPTQTTQHMTCRGVSFHAASPADLPATPPAAEAPQAAAEPGEEEEAVAAGEDEAQPEDQAAKGSEAEGEAQVAQSLDEVTTQAAGVPQNVVTGQAESDDPNPTVEREEPPQSVTLSEECMDRLFVPTSDGRLISISAGTGEICPGFGGEDGTVNLWANMPNVTPGSFYSTSPPVITEDNLVIIGGAVNDNAATTSPSGVIRAYDAYTGALVWNFDSKNPQATEPIPAGETYTENAPNFWSVASYDPELGLVYIPMGNESPDQYGAARGENTERFSSSVLALEAATGEVAWVFQTVHHDIWDYDVPAQPSLVDLTINEETVPALVAPTKQGDIFVLNRETGEPVLPVAEGPAPPGAVEGDFTAPMQPASAVSFRPERLTGADMWGATPIDQLYCRIRFHQLDYEGIYTPPSTNGTLVYPGNFGTFNWGGVAVDPSREVMFGMPVYLAFTVKLVPRPDDTTRVVTEEGEAIINENFGAPYAVEMGPFYSPLNLPCQGPPWGYIAGVDLRNGKTVYKHVNGTVRDLAPFPMPFEMGVPGIGGPIVTAGGVAFLSGTLDYYVRGYDLATGEEIWRARLPAGGQATPSTYRGADGRQYLVVVAGGHGSTGTEAGDSIIAYALPQ</sequence>
<evidence type="ECO:0000256" key="5">
    <source>
        <dbReference type="SAM" id="Phobius"/>
    </source>
</evidence>